<evidence type="ECO:0000313" key="1">
    <source>
        <dbReference type="EMBL" id="CUS40215.1"/>
    </source>
</evidence>
<dbReference type="InterPro" id="IPR038404">
    <property type="entry name" value="TRAP_DctP_sf"/>
</dbReference>
<dbReference type="Pfam" id="PF19582">
    <property type="entry name" value="AdeT1_2"/>
    <property type="match status" value="1"/>
</dbReference>
<sequence length="333" mass="37015">MRMIAIALTLISIAFSANAMEAPKRILCIFDPIGANGPIFSAMRDYETAALKWGVALELKAYTNEAVALADFQAGSCDAVNVTGTRVRPYNLFAGSIEALGGLVSYEQVRELIGMLARPQAAKYMVDGNYEIGAIMPGGSVYVFVRDRAINSVEAAAGRRVATLDYDLASVKVVQHIGATMVPATVATFAQRFNNGDVDIAYAPAVAYEPFEMYKGLGTKGGIYRFSLAQMNFQMILHRDRFPPKFGQNSREFAYQNFDKAMAHVRAAEDTISEDYWIDLPDEQEIEYMEMFSSIRQELAEEGVYDQRMMKLMQKLRCRSNPAHHECATDLLL</sequence>
<gene>
    <name evidence="1" type="ORF">MGWOODY_Tha906</name>
</gene>
<dbReference type="EMBL" id="CZQC01000005">
    <property type="protein sequence ID" value="CUS40215.1"/>
    <property type="molecule type" value="Genomic_DNA"/>
</dbReference>
<accession>A0A160T864</accession>
<name>A0A160T864_9ZZZZ</name>
<dbReference type="AlphaFoldDB" id="A0A160T864"/>
<proteinExistence type="predicted"/>
<reference evidence="1" key="1">
    <citation type="submission" date="2015-10" db="EMBL/GenBank/DDBJ databases">
        <authorList>
            <person name="Gilbert D.G."/>
        </authorList>
    </citation>
    <scope>NUCLEOTIDE SEQUENCE</scope>
</reference>
<protein>
    <recommendedName>
        <fullName evidence="2">AdeT</fullName>
    </recommendedName>
</protein>
<evidence type="ECO:0008006" key="2">
    <source>
        <dbReference type="Google" id="ProtNLM"/>
    </source>
</evidence>
<organism evidence="1">
    <name type="scientific">hydrothermal vent metagenome</name>
    <dbReference type="NCBI Taxonomy" id="652676"/>
    <lineage>
        <taxon>unclassified sequences</taxon>
        <taxon>metagenomes</taxon>
        <taxon>ecological metagenomes</taxon>
    </lineage>
</organism>
<dbReference type="InterPro" id="IPR045758">
    <property type="entry name" value="AdeT1/2"/>
</dbReference>
<dbReference type="Gene3D" id="3.40.190.170">
    <property type="entry name" value="Bacterial extracellular solute-binding protein, family 7"/>
    <property type="match status" value="1"/>
</dbReference>